<dbReference type="Proteomes" id="UP001165289">
    <property type="component" value="Unassembled WGS sequence"/>
</dbReference>
<evidence type="ECO:0000313" key="3">
    <source>
        <dbReference type="Proteomes" id="UP001165289"/>
    </source>
</evidence>
<accession>A0AAV7JRD6</accession>
<feature type="region of interest" description="Disordered" evidence="1">
    <location>
        <begin position="106"/>
        <end position="125"/>
    </location>
</feature>
<gene>
    <name evidence="2" type="ORF">LOD99_5263</name>
</gene>
<protein>
    <submittedName>
        <fullName evidence="2">Uncharacterized protein</fullName>
    </submittedName>
</protein>
<evidence type="ECO:0000313" key="2">
    <source>
        <dbReference type="EMBL" id="KAI6651456.1"/>
    </source>
</evidence>
<feature type="compositionally biased region" description="Basic and acidic residues" evidence="1">
    <location>
        <begin position="110"/>
        <end position="125"/>
    </location>
</feature>
<proteinExistence type="predicted"/>
<name>A0AAV7JRD6_9METZ</name>
<comment type="caution">
    <text evidence="2">The sequence shown here is derived from an EMBL/GenBank/DDBJ whole genome shotgun (WGS) entry which is preliminary data.</text>
</comment>
<sequence>MIGGQPQELVDISTRKVSAPIKVTEVKLLCRMLLCNRMLMICCKIPVPLQEELLSLGRLTGAFHYSRLQFAQLHQLKMSVANTKRIFHLPINGYLTRPQLEMGLGIPRNKSTDCGREEEGERDTDGEIGGEAVLKWRRVLSHRPRKF</sequence>
<keyword evidence="3" id="KW-1185">Reference proteome</keyword>
<organism evidence="2 3">
    <name type="scientific">Oopsacas minuta</name>
    <dbReference type="NCBI Taxonomy" id="111878"/>
    <lineage>
        <taxon>Eukaryota</taxon>
        <taxon>Metazoa</taxon>
        <taxon>Porifera</taxon>
        <taxon>Hexactinellida</taxon>
        <taxon>Hexasterophora</taxon>
        <taxon>Lyssacinosida</taxon>
        <taxon>Leucopsacidae</taxon>
        <taxon>Oopsacas</taxon>
    </lineage>
</organism>
<reference evidence="2 3" key="1">
    <citation type="journal article" date="2023" name="BMC Biol.">
        <title>The compact genome of the sponge Oopsacas minuta (Hexactinellida) is lacking key metazoan core genes.</title>
        <authorList>
            <person name="Santini S."/>
            <person name="Schenkelaars Q."/>
            <person name="Jourda C."/>
            <person name="Duchesne M."/>
            <person name="Belahbib H."/>
            <person name="Rocher C."/>
            <person name="Selva M."/>
            <person name="Riesgo A."/>
            <person name="Vervoort M."/>
            <person name="Leys S.P."/>
            <person name="Kodjabachian L."/>
            <person name="Le Bivic A."/>
            <person name="Borchiellini C."/>
            <person name="Claverie J.M."/>
            <person name="Renard E."/>
        </authorList>
    </citation>
    <scope>NUCLEOTIDE SEQUENCE [LARGE SCALE GENOMIC DNA]</scope>
    <source>
        <strain evidence="2">SPO-2</strain>
    </source>
</reference>
<dbReference type="AlphaFoldDB" id="A0AAV7JRD6"/>
<evidence type="ECO:0000256" key="1">
    <source>
        <dbReference type="SAM" id="MobiDB-lite"/>
    </source>
</evidence>
<dbReference type="EMBL" id="JAKMXF010000304">
    <property type="protein sequence ID" value="KAI6651456.1"/>
    <property type="molecule type" value="Genomic_DNA"/>
</dbReference>